<sequence length="111" mass="11457">MATVTRTNGLGHEHEVLYSTANLKAYVLDAPNLAAEGGIGKSLEFIGQSLQPLMMNSEGTSGLVNLIMDGSQTTAASLQERVRAWGSSVGSNGIDFSSATVTEGGQILVSA</sequence>
<dbReference type="EMBL" id="UINC01160955">
    <property type="protein sequence ID" value="SVD59877.1"/>
    <property type="molecule type" value="Genomic_DNA"/>
</dbReference>
<accession>A0A382WLY9</accession>
<organism evidence="1">
    <name type="scientific">marine metagenome</name>
    <dbReference type="NCBI Taxonomy" id="408172"/>
    <lineage>
        <taxon>unclassified sequences</taxon>
        <taxon>metagenomes</taxon>
        <taxon>ecological metagenomes</taxon>
    </lineage>
</organism>
<evidence type="ECO:0000313" key="1">
    <source>
        <dbReference type="EMBL" id="SVD59877.1"/>
    </source>
</evidence>
<reference evidence="1" key="1">
    <citation type="submission" date="2018-05" db="EMBL/GenBank/DDBJ databases">
        <authorList>
            <person name="Lanie J.A."/>
            <person name="Ng W.-L."/>
            <person name="Kazmierczak K.M."/>
            <person name="Andrzejewski T.M."/>
            <person name="Davidsen T.M."/>
            <person name="Wayne K.J."/>
            <person name="Tettelin H."/>
            <person name="Glass J.I."/>
            <person name="Rusch D."/>
            <person name="Podicherti R."/>
            <person name="Tsui H.-C.T."/>
            <person name="Winkler M.E."/>
        </authorList>
    </citation>
    <scope>NUCLEOTIDE SEQUENCE</scope>
</reference>
<proteinExistence type="predicted"/>
<gene>
    <name evidence="1" type="ORF">METZ01_LOCUS412731</name>
</gene>
<protein>
    <submittedName>
        <fullName evidence="1">Uncharacterized protein</fullName>
    </submittedName>
</protein>
<name>A0A382WLY9_9ZZZZ</name>
<dbReference type="AlphaFoldDB" id="A0A382WLY9"/>